<feature type="coiled-coil region" evidence="6">
    <location>
        <begin position="133"/>
        <end position="167"/>
    </location>
</feature>
<comment type="function">
    <text evidence="5">Responsible for the release of ribosomes from messenger RNA at the termination of protein biosynthesis. May increase the efficiency of translation by recycling ribosomes from one round of translation to another.</text>
</comment>
<comment type="subcellular location">
    <subcellularLocation>
        <location evidence="1 5">Cytoplasm</location>
    </subcellularLocation>
</comment>
<dbReference type="NCBIfam" id="TIGR00496">
    <property type="entry name" value="frr"/>
    <property type="match status" value="1"/>
</dbReference>
<keyword evidence="3 5" id="KW-0963">Cytoplasm</keyword>
<evidence type="ECO:0000256" key="5">
    <source>
        <dbReference type="HAMAP-Rule" id="MF_00040"/>
    </source>
</evidence>
<dbReference type="Gene3D" id="3.30.1360.40">
    <property type="match status" value="1"/>
</dbReference>
<gene>
    <name evidence="5 8" type="primary">frr</name>
    <name evidence="8" type="ORF">AMJ44_06015</name>
</gene>
<dbReference type="GO" id="GO:0006415">
    <property type="term" value="P:translational termination"/>
    <property type="evidence" value="ECO:0007669"/>
    <property type="project" value="UniProtKB-UniRule"/>
</dbReference>
<evidence type="ECO:0000259" key="7">
    <source>
        <dbReference type="Pfam" id="PF01765"/>
    </source>
</evidence>
<sequence>MEIKSVYTETEDRMQKTVDAIGREFAGIRTGKATPSLVEGIKVDYYGNMTPLSQVASITIPDPKLLVIQPWEKRLIPEIAKAVQKSDLGLNPLTDANVVRLPIPPLTEERRKDLVKLVKKISEEGKIAVRNIRRESNDRFKKAEKEKEISEDNSRKAQERIQEITDDFIQAIDDLVKKKEEEIMEI</sequence>
<dbReference type="Proteomes" id="UP000051861">
    <property type="component" value="Unassembled WGS sequence"/>
</dbReference>
<organism evidence="8 9">
    <name type="scientific">candidate division WOR-1 bacterium DG_54_3</name>
    <dbReference type="NCBI Taxonomy" id="1703775"/>
    <lineage>
        <taxon>Bacteria</taxon>
        <taxon>Bacillati</taxon>
        <taxon>Saganbacteria</taxon>
    </lineage>
</organism>
<dbReference type="InterPro" id="IPR002661">
    <property type="entry name" value="Ribosome_recyc_fac"/>
</dbReference>
<dbReference type="Pfam" id="PF01765">
    <property type="entry name" value="RRF"/>
    <property type="match status" value="1"/>
</dbReference>
<dbReference type="SUPFAM" id="SSF55194">
    <property type="entry name" value="Ribosome recycling factor, RRF"/>
    <property type="match status" value="1"/>
</dbReference>
<evidence type="ECO:0000313" key="8">
    <source>
        <dbReference type="EMBL" id="KPJ68624.1"/>
    </source>
</evidence>
<dbReference type="InterPro" id="IPR023584">
    <property type="entry name" value="Ribosome_recyc_fac_dom"/>
</dbReference>
<dbReference type="Gene3D" id="1.10.132.20">
    <property type="entry name" value="Ribosome-recycling factor"/>
    <property type="match status" value="1"/>
</dbReference>
<dbReference type="GO" id="GO:0043023">
    <property type="term" value="F:ribosomal large subunit binding"/>
    <property type="evidence" value="ECO:0007669"/>
    <property type="project" value="TreeGrafter"/>
</dbReference>
<reference evidence="8 9" key="1">
    <citation type="journal article" date="2015" name="Microbiome">
        <title>Genomic resolution of linkages in carbon, nitrogen, and sulfur cycling among widespread estuary sediment bacteria.</title>
        <authorList>
            <person name="Baker B.J."/>
            <person name="Lazar C.S."/>
            <person name="Teske A.P."/>
            <person name="Dick G.J."/>
        </authorList>
    </citation>
    <scope>NUCLEOTIDE SEQUENCE [LARGE SCALE GENOMIC DNA]</scope>
    <source>
        <strain evidence="8">DG_54_3</strain>
    </source>
</reference>
<dbReference type="PANTHER" id="PTHR20982:SF3">
    <property type="entry name" value="MITOCHONDRIAL RIBOSOME RECYCLING FACTOR PSEUDO 1"/>
    <property type="match status" value="1"/>
</dbReference>
<dbReference type="AlphaFoldDB" id="A0A0S7Y1M2"/>
<protein>
    <recommendedName>
        <fullName evidence="5">Ribosome-recycling factor</fullName>
        <shortName evidence="5">RRF</shortName>
    </recommendedName>
    <alternativeName>
        <fullName evidence="5">Ribosome-releasing factor</fullName>
    </alternativeName>
</protein>
<name>A0A0S7Y1M2_UNCSA</name>
<dbReference type="PATRIC" id="fig|1703775.3.peg.2268"/>
<dbReference type="FunFam" id="1.10.132.20:FF:000001">
    <property type="entry name" value="Ribosome-recycling factor"/>
    <property type="match status" value="1"/>
</dbReference>
<evidence type="ECO:0000313" key="9">
    <source>
        <dbReference type="Proteomes" id="UP000051861"/>
    </source>
</evidence>
<dbReference type="InterPro" id="IPR036191">
    <property type="entry name" value="RRF_sf"/>
</dbReference>
<proteinExistence type="inferred from homology"/>
<evidence type="ECO:0000256" key="1">
    <source>
        <dbReference type="ARBA" id="ARBA00004496"/>
    </source>
</evidence>
<comment type="caution">
    <text evidence="8">The sequence shown here is derived from an EMBL/GenBank/DDBJ whole genome shotgun (WGS) entry which is preliminary data.</text>
</comment>
<evidence type="ECO:0000256" key="3">
    <source>
        <dbReference type="ARBA" id="ARBA00022490"/>
    </source>
</evidence>
<keyword evidence="4 5" id="KW-0648">Protein biosynthesis</keyword>
<feature type="domain" description="Ribosome recycling factor" evidence="7">
    <location>
        <begin position="23"/>
        <end position="184"/>
    </location>
</feature>
<dbReference type="EMBL" id="LIZX01000047">
    <property type="protein sequence ID" value="KPJ68624.1"/>
    <property type="molecule type" value="Genomic_DNA"/>
</dbReference>
<evidence type="ECO:0000256" key="6">
    <source>
        <dbReference type="SAM" id="Coils"/>
    </source>
</evidence>
<evidence type="ECO:0000256" key="4">
    <source>
        <dbReference type="ARBA" id="ARBA00022917"/>
    </source>
</evidence>
<evidence type="ECO:0000256" key="2">
    <source>
        <dbReference type="ARBA" id="ARBA00005912"/>
    </source>
</evidence>
<keyword evidence="6" id="KW-0175">Coiled coil</keyword>
<dbReference type="HAMAP" id="MF_00040">
    <property type="entry name" value="RRF"/>
    <property type="match status" value="1"/>
</dbReference>
<dbReference type="CDD" id="cd00520">
    <property type="entry name" value="RRF"/>
    <property type="match status" value="1"/>
</dbReference>
<dbReference type="PANTHER" id="PTHR20982">
    <property type="entry name" value="RIBOSOME RECYCLING FACTOR"/>
    <property type="match status" value="1"/>
</dbReference>
<accession>A0A0S7Y1M2</accession>
<comment type="similarity">
    <text evidence="2 5">Belongs to the RRF family.</text>
</comment>
<dbReference type="GO" id="GO:0005737">
    <property type="term" value="C:cytoplasm"/>
    <property type="evidence" value="ECO:0007669"/>
    <property type="project" value="UniProtKB-SubCell"/>
</dbReference>
<dbReference type="FunFam" id="3.30.1360.40:FF:000001">
    <property type="entry name" value="Ribosome-recycling factor"/>
    <property type="match status" value="1"/>
</dbReference>